<gene>
    <name evidence="1" type="ORF">NCTC10293_00109</name>
</gene>
<dbReference type="AlphaFoldDB" id="A0A378R4V4"/>
<evidence type="ECO:0000313" key="1">
    <source>
        <dbReference type="EMBL" id="STZ09799.1"/>
    </source>
</evidence>
<accession>A0A378R4V4</accession>
<proteinExistence type="predicted"/>
<dbReference type="EMBL" id="UGQE01000001">
    <property type="protein sequence ID" value="STZ09799.1"/>
    <property type="molecule type" value="Genomic_DNA"/>
</dbReference>
<name>A0A378R4V4_9GAMM</name>
<organism evidence="1 2">
    <name type="scientific">Moraxella caviae</name>
    <dbReference type="NCBI Taxonomy" id="34060"/>
    <lineage>
        <taxon>Bacteria</taxon>
        <taxon>Pseudomonadati</taxon>
        <taxon>Pseudomonadota</taxon>
        <taxon>Gammaproteobacteria</taxon>
        <taxon>Moraxellales</taxon>
        <taxon>Moraxellaceae</taxon>
        <taxon>Moraxella</taxon>
    </lineage>
</organism>
<reference evidence="1 2" key="1">
    <citation type="submission" date="2018-06" db="EMBL/GenBank/DDBJ databases">
        <authorList>
            <consortium name="Pathogen Informatics"/>
            <person name="Doyle S."/>
        </authorList>
    </citation>
    <scope>NUCLEOTIDE SEQUENCE [LARGE SCALE GENOMIC DNA]</scope>
    <source>
        <strain evidence="1 2">NCTC10293</strain>
    </source>
</reference>
<sequence length="72" mass="7916">MTNTKHEYLAQNQPTGSKFNRKTLALIGNLNLIGNTSLIDRSRRQILGTKKDPTQVGSFCSIANYGRSTSST</sequence>
<evidence type="ECO:0000313" key="2">
    <source>
        <dbReference type="Proteomes" id="UP000255279"/>
    </source>
</evidence>
<dbReference type="Proteomes" id="UP000255279">
    <property type="component" value="Unassembled WGS sequence"/>
</dbReference>
<protein>
    <submittedName>
        <fullName evidence="1">Uncharacterized protein</fullName>
    </submittedName>
</protein>